<gene>
    <name evidence="12" type="ordered locus">Acid_3971</name>
</gene>
<evidence type="ECO:0000256" key="4">
    <source>
        <dbReference type="ARBA" id="ARBA00022827"/>
    </source>
</evidence>
<dbReference type="InterPro" id="IPR054585">
    <property type="entry name" value="NDH2-like_C"/>
</dbReference>
<organism evidence="12">
    <name type="scientific">Solibacter usitatus (strain Ellin6076)</name>
    <dbReference type="NCBI Taxonomy" id="234267"/>
    <lineage>
        <taxon>Bacteria</taxon>
        <taxon>Pseudomonadati</taxon>
        <taxon>Acidobacteriota</taxon>
        <taxon>Terriglobia</taxon>
        <taxon>Bryobacterales</taxon>
        <taxon>Solibacteraceae</taxon>
        <taxon>Candidatus Solibacter</taxon>
    </lineage>
</organism>
<dbReference type="EC" id="1.6.5.9" evidence="2"/>
<dbReference type="InterPro" id="IPR023753">
    <property type="entry name" value="FAD/NAD-binding_dom"/>
</dbReference>
<evidence type="ECO:0000256" key="2">
    <source>
        <dbReference type="ARBA" id="ARBA00012637"/>
    </source>
</evidence>
<evidence type="ECO:0000259" key="10">
    <source>
        <dbReference type="Pfam" id="PF07992"/>
    </source>
</evidence>
<dbReference type="PRINTS" id="PR00368">
    <property type="entry name" value="FADPNR"/>
</dbReference>
<dbReference type="Pfam" id="PF07992">
    <property type="entry name" value="Pyr_redox_2"/>
    <property type="match status" value="1"/>
</dbReference>
<evidence type="ECO:0000313" key="12">
    <source>
        <dbReference type="EMBL" id="ABJ84938.1"/>
    </source>
</evidence>
<protein>
    <recommendedName>
        <fullName evidence="2">NADH:ubiquinone reductase (non-electrogenic)</fullName>
        <ecNumber evidence="2">1.6.5.9</ecNumber>
    </recommendedName>
</protein>
<evidence type="ECO:0000256" key="8">
    <source>
        <dbReference type="ARBA" id="ARBA00047599"/>
    </source>
</evidence>
<dbReference type="AlphaFoldDB" id="Q01ZH7"/>
<dbReference type="KEGG" id="sus:Acid_3971"/>
<evidence type="ECO:0000256" key="9">
    <source>
        <dbReference type="SAM" id="Phobius"/>
    </source>
</evidence>
<dbReference type="HOGENOM" id="CLU_021377_7_1_0"/>
<sequence>MQPSLEKIHRVVIVGGGFGGLYAAKSLARAPVTLTVIDRRNFHLFQPLLYQVATGALSPGEIASPLRVVLQGNRNTEVLLGEVMDLDVAGRRVILRDGEARYDDLVIATGATHHYFGNDQWAALAPGLKTVEDATEIRSRILVAFERAEREHDPVERRAWLNFVIVGGGPTGVELAGALGEIANDTLRHDFRHIDPRESHIVLVEGEPRVLPSFPPDLSAKAENQLIQLGVLTRTAARVTAIDAGGVTVKTGEKEERIETHTVLWAAGVRASRLGKVLAERAGAQLDRAGRVIVEPDLSVPGHPEIFVIGDLASYTPDGGKPLPGVAPVAMQEGRYVARLIRARVSGGAKPGPFHYFNKGNLATVGRNKAVAEFGKLHIAGFLAWFTWVFVHLMYLVEFENRVLVLMEWVHNYITRNRGARLITGGKP</sequence>
<reference evidence="12" key="1">
    <citation type="submission" date="2006-10" db="EMBL/GenBank/DDBJ databases">
        <title>Complete sequence of Solibacter usitatus Ellin6076.</title>
        <authorList>
            <consortium name="US DOE Joint Genome Institute"/>
            <person name="Copeland A."/>
            <person name="Lucas S."/>
            <person name="Lapidus A."/>
            <person name="Barry K."/>
            <person name="Detter J.C."/>
            <person name="Glavina del Rio T."/>
            <person name="Hammon N."/>
            <person name="Israni S."/>
            <person name="Dalin E."/>
            <person name="Tice H."/>
            <person name="Pitluck S."/>
            <person name="Thompson L.S."/>
            <person name="Brettin T."/>
            <person name="Bruce D."/>
            <person name="Han C."/>
            <person name="Tapia R."/>
            <person name="Gilna P."/>
            <person name="Schmutz J."/>
            <person name="Larimer F."/>
            <person name="Land M."/>
            <person name="Hauser L."/>
            <person name="Kyrpides N."/>
            <person name="Mikhailova N."/>
            <person name="Janssen P.H."/>
            <person name="Kuske C.R."/>
            <person name="Richardson P."/>
        </authorList>
    </citation>
    <scope>NUCLEOTIDE SEQUENCE</scope>
    <source>
        <strain evidence="12">Ellin6076</strain>
    </source>
</reference>
<feature type="domain" description="External alternative NADH-ubiquinone oxidoreductase-like C-terminal" evidence="11">
    <location>
        <begin position="359"/>
        <end position="415"/>
    </location>
</feature>
<name>Q01ZH7_SOLUE</name>
<proteinExistence type="inferred from homology"/>
<dbReference type="PANTHER" id="PTHR43706">
    <property type="entry name" value="NADH DEHYDROGENASE"/>
    <property type="match status" value="1"/>
</dbReference>
<dbReference type="eggNOG" id="COG1252">
    <property type="taxonomic scope" value="Bacteria"/>
</dbReference>
<comment type="similarity">
    <text evidence="1">Belongs to the NADH dehydrogenase family.</text>
</comment>
<evidence type="ECO:0000256" key="1">
    <source>
        <dbReference type="ARBA" id="ARBA00005272"/>
    </source>
</evidence>
<dbReference type="InterPro" id="IPR036188">
    <property type="entry name" value="FAD/NAD-bd_sf"/>
</dbReference>
<dbReference type="EMBL" id="CP000473">
    <property type="protein sequence ID" value="ABJ84938.1"/>
    <property type="molecule type" value="Genomic_DNA"/>
</dbReference>
<dbReference type="InterPro" id="IPR045024">
    <property type="entry name" value="NDH-2"/>
</dbReference>
<dbReference type="Pfam" id="PF22366">
    <property type="entry name" value="NDH2_C"/>
    <property type="match status" value="1"/>
</dbReference>
<keyword evidence="6" id="KW-0560">Oxidoreductase</keyword>
<dbReference type="PANTHER" id="PTHR43706:SF47">
    <property type="entry name" value="EXTERNAL NADH-UBIQUINONE OXIDOREDUCTASE 1, MITOCHONDRIAL-RELATED"/>
    <property type="match status" value="1"/>
</dbReference>
<comment type="catalytic activity">
    <reaction evidence="8">
        <text>a quinone + NADH + H(+) = a quinol + NAD(+)</text>
        <dbReference type="Rhea" id="RHEA:46160"/>
        <dbReference type="ChEBI" id="CHEBI:15378"/>
        <dbReference type="ChEBI" id="CHEBI:24646"/>
        <dbReference type="ChEBI" id="CHEBI:57540"/>
        <dbReference type="ChEBI" id="CHEBI:57945"/>
        <dbReference type="ChEBI" id="CHEBI:132124"/>
        <dbReference type="EC" id="1.6.5.9"/>
    </reaction>
</comment>
<dbReference type="InParanoid" id="Q01ZH7"/>
<dbReference type="OrthoDB" id="9781621at2"/>
<keyword evidence="7" id="KW-0520">NAD</keyword>
<evidence type="ECO:0000256" key="3">
    <source>
        <dbReference type="ARBA" id="ARBA00022630"/>
    </source>
</evidence>
<accession>Q01ZH7</accession>
<dbReference type="SUPFAM" id="SSF51905">
    <property type="entry name" value="FAD/NAD(P)-binding domain"/>
    <property type="match status" value="1"/>
</dbReference>
<keyword evidence="9" id="KW-0472">Membrane</keyword>
<dbReference type="GO" id="GO:0050136">
    <property type="term" value="F:NADH dehydrogenase (quinone) (non-electrogenic) activity"/>
    <property type="evidence" value="ECO:0007669"/>
    <property type="project" value="UniProtKB-EC"/>
</dbReference>
<evidence type="ECO:0000259" key="11">
    <source>
        <dbReference type="Pfam" id="PF22366"/>
    </source>
</evidence>
<dbReference type="PRINTS" id="PR00411">
    <property type="entry name" value="PNDRDTASEI"/>
</dbReference>
<evidence type="ECO:0000256" key="5">
    <source>
        <dbReference type="ARBA" id="ARBA00022946"/>
    </source>
</evidence>
<keyword evidence="3" id="KW-0285">Flavoprotein</keyword>
<feature type="domain" description="FAD/NAD(P)-binding" evidence="10">
    <location>
        <begin position="10"/>
        <end position="334"/>
    </location>
</feature>
<dbReference type="STRING" id="234267.Acid_3971"/>
<dbReference type="FunCoup" id="Q01ZH7">
    <property type="interactions" value="377"/>
</dbReference>
<evidence type="ECO:0000256" key="7">
    <source>
        <dbReference type="ARBA" id="ARBA00023027"/>
    </source>
</evidence>
<keyword evidence="9" id="KW-0812">Transmembrane</keyword>
<evidence type="ECO:0000256" key="6">
    <source>
        <dbReference type="ARBA" id="ARBA00023002"/>
    </source>
</evidence>
<dbReference type="Gene3D" id="3.50.50.100">
    <property type="match status" value="1"/>
</dbReference>
<keyword evidence="5" id="KW-0809">Transit peptide</keyword>
<keyword evidence="9" id="KW-1133">Transmembrane helix</keyword>
<feature type="transmembrane region" description="Helical" evidence="9">
    <location>
        <begin position="377"/>
        <end position="397"/>
    </location>
</feature>
<keyword evidence="4" id="KW-0274">FAD</keyword>